<dbReference type="EMBL" id="BSSQ01000015">
    <property type="protein sequence ID" value="GLX69660.1"/>
    <property type="molecule type" value="Genomic_DNA"/>
</dbReference>
<organism evidence="1 2">
    <name type="scientific">Paenibacillus glycanilyticus</name>
    <dbReference type="NCBI Taxonomy" id="126569"/>
    <lineage>
        <taxon>Bacteria</taxon>
        <taxon>Bacillati</taxon>
        <taxon>Bacillota</taxon>
        <taxon>Bacilli</taxon>
        <taxon>Bacillales</taxon>
        <taxon>Paenibacillaceae</taxon>
        <taxon>Paenibacillus</taxon>
    </lineage>
</organism>
<sequence length="72" mass="8201">MKFKQSDGTWVLNCTLTDKYDYTEFVLPGNSSCKYIGNPKIWIPNDAAYLSQKSEAIVSYDLTINFTITIKP</sequence>
<evidence type="ECO:0000313" key="2">
    <source>
        <dbReference type="Proteomes" id="UP001157114"/>
    </source>
</evidence>
<reference evidence="1 2" key="1">
    <citation type="submission" date="2023-03" db="EMBL/GenBank/DDBJ databases">
        <title>Draft genome sequence of the bacteria which degrade cell wall of Tricholomamatutake.</title>
        <authorList>
            <person name="Konishi Y."/>
            <person name="Fukuta Y."/>
            <person name="Shirasaka N."/>
        </authorList>
    </citation>
    <scope>NUCLEOTIDE SEQUENCE [LARGE SCALE GENOMIC DNA]</scope>
    <source>
        <strain evidence="2">mu1</strain>
    </source>
</reference>
<dbReference type="Proteomes" id="UP001157114">
    <property type="component" value="Unassembled WGS sequence"/>
</dbReference>
<proteinExistence type="predicted"/>
<accession>A0ABQ6GGP1</accession>
<keyword evidence="2" id="KW-1185">Reference proteome</keyword>
<protein>
    <submittedName>
        <fullName evidence="1">Uncharacterized protein</fullName>
    </submittedName>
</protein>
<gene>
    <name evidence="1" type="ORF">MU1_40050</name>
</gene>
<evidence type="ECO:0000313" key="1">
    <source>
        <dbReference type="EMBL" id="GLX69660.1"/>
    </source>
</evidence>
<comment type="caution">
    <text evidence="1">The sequence shown here is derived from an EMBL/GenBank/DDBJ whole genome shotgun (WGS) entry which is preliminary data.</text>
</comment>
<name>A0ABQ6GGP1_9BACL</name>